<sequence length="356" mass="39750">MSSMSASPASGSGASSPNGPRTKASRVSIRCHKIARATREDIAHTVAHIFAAYGKGHQADPTATLRHTMSAASDDNTEAQHDVVASFSAVLGANRPKLNAFDVVGDAIYQEITDMVNDLVAEFETYVNEEEGNIAQSQASGNSVDVNDDDDDQIVAQLEAHLRSKEKEIKAKVHGLHEMWRELEALLMDESDLFDSAYSIQSMRRVVEQNKRDLRSTLMHNQQALQQATQTHRQLERQWQTERTQTTLDHLCHQWQTDSAALRRRWARKPPVSTRHRIFDPDQVAPTNASVHALIRTTAAGLRTMAQTRLDSTTDPIRPVGNEPNFILRPSAAPIDHCRSLTAWFRQCNQSLTRSE</sequence>
<accession>A0A9W8E609</accession>
<reference evidence="2" key="1">
    <citation type="submission" date="2022-07" db="EMBL/GenBank/DDBJ databases">
        <title>Phylogenomic reconstructions and comparative analyses of Kickxellomycotina fungi.</title>
        <authorList>
            <person name="Reynolds N.K."/>
            <person name="Stajich J.E."/>
            <person name="Barry K."/>
            <person name="Grigoriev I.V."/>
            <person name="Crous P."/>
            <person name="Smith M.E."/>
        </authorList>
    </citation>
    <scope>NUCLEOTIDE SEQUENCE</scope>
    <source>
        <strain evidence="2">RSA 567</strain>
    </source>
</reference>
<dbReference type="AlphaFoldDB" id="A0A9W8E609"/>
<protein>
    <submittedName>
        <fullName evidence="2">Uncharacterized protein</fullName>
    </submittedName>
</protein>
<evidence type="ECO:0000313" key="3">
    <source>
        <dbReference type="Proteomes" id="UP001151582"/>
    </source>
</evidence>
<feature type="compositionally biased region" description="Low complexity" evidence="1">
    <location>
        <begin position="1"/>
        <end position="17"/>
    </location>
</feature>
<gene>
    <name evidence="2" type="ORF">H4R34_005614</name>
</gene>
<organism evidence="2 3">
    <name type="scientific">Dimargaris verticillata</name>
    <dbReference type="NCBI Taxonomy" id="2761393"/>
    <lineage>
        <taxon>Eukaryota</taxon>
        <taxon>Fungi</taxon>
        <taxon>Fungi incertae sedis</taxon>
        <taxon>Zoopagomycota</taxon>
        <taxon>Kickxellomycotina</taxon>
        <taxon>Dimargaritomycetes</taxon>
        <taxon>Dimargaritales</taxon>
        <taxon>Dimargaritaceae</taxon>
        <taxon>Dimargaris</taxon>
    </lineage>
</organism>
<evidence type="ECO:0000313" key="2">
    <source>
        <dbReference type="EMBL" id="KAJ1971834.1"/>
    </source>
</evidence>
<dbReference type="EMBL" id="JANBQB010001230">
    <property type="protein sequence ID" value="KAJ1971834.1"/>
    <property type="molecule type" value="Genomic_DNA"/>
</dbReference>
<evidence type="ECO:0000256" key="1">
    <source>
        <dbReference type="SAM" id="MobiDB-lite"/>
    </source>
</evidence>
<dbReference type="Proteomes" id="UP001151582">
    <property type="component" value="Unassembled WGS sequence"/>
</dbReference>
<dbReference type="OrthoDB" id="5578378at2759"/>
<proteinExistence type="predicted"/>
<keyword evidence="3" id="KW-1185">Reference proteome</keyword>
<feature type="region of interest" description="Disordered" evidence="1">
    <location>
        <begin position="1"/>
        <end position="27"/>
    </location>
</feature>
<name>A0A9W8E609_9FUNG</name>
<comment type="caution">
    <text evidence="2">The sequence shown here is derived from an EMBL/GenBank/DDBJ whole genome shotgun (WGS) entry which is preliminary data.</text>
</comment>